<organism evidence="2 3">
    <name type="scientific">Arachis duranensis</name>
    <name type="common">Wild peanut</name>
    <dbReference type="NCBI Taxonomy" id="130453"/>
    <lineage>
        <taxon>Eukaryota</taxon>
        <taxon>Viridiplantae</taxon>
        <taxon>Streptophyta</taxon>
        <taxon>Embryophyta</taxon>
        <taxon>Tracheophyta</taxon>
        <taxon>Spermatophyta</taxon>
        <taxon>Magnoliopsida</taxon>
        <taxon>eudicotyledons</taxon>
        <taxon>Gunneridae</taxon>
        <taxon>Pentapetalae</taxon>
        <taxon>rosids</taxon>
        <taxon>fabids</taxon>
        <taxon>Fabales</taxon>
        <taxon>Fabaceae</taxon>
        <taxon>Papilionoideae</taxon>
        <taxon>50 kb inversion clade</taxon>
        <taxon>dalbergioids sensu lato</taxon>
        <taxon>Dalbergieae</taxon>
        <taxon>Pterocarpus clade</taxon>
        <taxon>Arachis</taxon>
    </lineage>
</organism>
<dbReference type="AlphaFoldDB" id="A0A6P5MHI5"/>
<dbReference type="GeneID" id="110273602"/>
<dbReference type="RefSeq" id="XP_020982456.1">
    <property type="nucleotide sequence ID" value="XM_021126797.1"/>
</dbReference>
<evidence type="ECO:0000313" key="2">
    <source>
        <dbReference type="Proteomes" id="UP000515211"/>
    </source>
</evidence>
<protein>
    <submittedName>
        <fullName evidence="3">Zinc finger BED domain-containing protein RICESLEEPER 2-like</fullName>
    </submittedName>
</protein>
<dbReference type="GO" id="GO:0046983">
    <property type="term" value="F:protein dimerization activity"/>
    <property type="evidence" value="ECO:0007669"/>
    <property type="project" value="InterPro"/>
</dbReference>
<dbReference type="PANTHER" id="PTHR23272">
    <property type="entry name" value="BED FINGER-RELATED"/>
    <property type="match status" value="1"/>
</dbReference>
<evidence type="ECO:0000259" key="1">
    <source>
        <dbReference type="Pfam" id="PF05699"/>
    </source>
</evidence>
<accession>A0A6P5MHI5</accession>
<reference evidence="3" key="2">
    <citation type="submission" date="2025-08" db="UniProtKB">
        <authorList>
            <consortium name="RefSeq"/>
        </authorList>
    </citation>
    <scope>IDENTIFICATION</scope>
    <source>
        <tissue evidence="3">Whole plant</tissue>
    </source>
</reference>
<dbReference type="SUPFAM" id="SSF53098">
    <property type="entry name" value="Ribonuclease H-like"/>
    <property type="match status" value="1"/>
</dbReference>
<dbReference type="Proteomes" id="UP000515211">
    <property type="component" value="Chromosome 7"/>
</dbReference>
<sequence length="154" mass="17768">MCCNWSSEKGSARFSFRICNKGNRERPSCSIRYAATTINFFKSKGRKFSHEDWQAYFAAHVSEESAFIDTKSELDYYLEERPVPQTEHNFDILNWWKSNGAKFLTLQAIARDFLAIPISTVAFESSFSTGGQFVTPHRSRLRPDTLETLMCNQD</sequence>
<dbReference type="InterPro" id="IPR008906">
    <property type="entry name" value="HATC_C_dom"/>
</dbReference>
<dbReference type="PANTHER" id="PTHR23272:SF179">
    <property type="entry name" value="ZINC FINGER BED DOMAIN-CONTAINING PROTEIN RICESLEEPER 2-LIKE ISOFORM X1"/>
    <property type="match status" value="1"/>
</dbReference>
<dbReference type="InterPro" id="IPR012337">
    <property type="entry name" value="RNaseH-like_sf"/>
</dbReference>
<dbReference type="Pfam" id="PF05699">
    <property type="entry name" value="Dimer_Tnp_hAT"/>
    <property type="match status" value="1"/>
</dbReference>
<dbReference type="KEGG" id="adu:110273602"/>
<gene>
    <name evidence="3" type="primary">LOC110273602</name>
</gene>
<evidence type="ECO:0000313" key="3">
    <source>
        <dbReference type="RefSeq" id="XP_020982456.1"/>
    </source>
</evidence>
<feature type="domain" description="HAT C-terminal dimerisation" evidence="1">
    <location>
        <begin position="73"/>
        <end position="153"/>
    </location>
</feature>
<name>A0A6P5MHI5_ARADU</name>
<proteinExistence type="predicted"/>
<keyword evidence="2" id="KW-1185">Reference proteome</keyword>
<reference evidence="2" key="1">
    <citation type="journal article" date="2016" name="Nat. Genet.">
        <title>The genome sequences of Arachis duranensis and Arachis ipaensis, the diploid ancestors of cultivated peanut.</title>
        <authorList>
            <person name="Bertioli D.J."/>
            <person name="Cannon S.B."/>
            <person name="Froenicke L."/>
            <person name="Huang G."/>
            <person name="Farmer A.D."/>
            <person name="Cannon E.K."/>
            <person name="Liu X."/>
            <person name="Gao D."/>
            <person name="Clevenger J."/>
            <person name="Dash S."/>
            <person name="Ren L."/>
            <person name="Moretzsohn M.C."/>
            <person name="Shirasawa K."/>
            <person name="Huang W."/>
            <person name="Vidigal B."/>
            <person name="Abernathy B."/>
            <person name="Chu Y."/>
            <person name="Niederhuth C.E."/>
            <person name="Umale P."/>
            <person name="Araujo A.C."/>
            <person name="Kozik A."/>
            <person name="Kim K.D."/>
            <person name="Burow M.D."/>
            <person name="Varshney R.K."/>
            <person name="Wang X."/>
            <person name="Zhang X."/>
            <person name="Barkley N."/>
            <person name="Guimaraes P.M."/>
            <person name="Isobe S."/>
            <person name="Guo B."/>
            <person name="Liao B."/>
            <person name="Stalker H.T."/>
            <person name="Schmitz R.J."/>
            <person name="Scheffler B.E."/>
            <person name="Leal-Bertioli S.C."/>
            <person name="Xun X."/>
            <person name="Jackson S.A."/>
            <person name="Michelmore R."/>
            <person name="Ozias-Akins P."/>
        </authorList>
    </citation>
    <scope>NUCLEOTIDE SEQUENCE [LARGE SCALE GENOMIC DNA]</scope>
    <source>
        <strain evidence="2">cv. V14167</strain>
    </source>
</reference>